<organism evidence="1 2">
    <name type="scientific">Streptomyces polyasparticus</name>
    <dbReference type="NCBI Taxonomy" id="2767826"/>
    <lineage>
        <taxon>Bacteria</taxon>
        <taxon>Bacillati</taxon>
        <taxon>Actinomycetota</taxon>
        <taxon>Actinomycetes</taxon>
        <taxon>Kitasatosporales</taxon>
        <taxon>Streptomycetaceae</taxon>
        <taxon>Streptomyces</taxon>
    </lineage>
</organism>
<evidence type="ECO:0000313" key="1">
    <source>
        <dbReference type="EMBL" id="MBC9715727.1"/>
    </source>
</evidence>
<protein>
    <submittedName>
        <fullName evidence="1">Uncharacterized protein</fullName>
    </submittedName>
</protein>
<dbReference type="EMBL" id="JACTVJ010000012">
    <property type="protein sequence ID" value="MBC9715727.1"/>
    <property type="molecule type" value="Genomic_DNA"/>
</dbReference>
<name>A0ABR7SL42_9ACTN</name>
<comment type="caution">
    <text evidence="1">The sequence shown here is derived from an EMBL/GenBank/DDBJ whole genome shotgun (WGS) entry which is preliminary data.</text>
</comment>
<sequence>MVDVDLDEFMRGCRPSVRDLVEQFGGADAAVAFDADPLSAAEIVDDYLLRLPIREFETEDWVGLLTDVGAYLTVVLLDTYAGTPRARPDGAFPRGWEFVIDVRGADGQLRSVSPGALAHQYLVPIPQRIPRLLEAVQRAAGHGSA</sequence>
<reference evidence="1 2" key="1">
    <citation type="submission" date="2020-08" db="EMBL/GenBank/DDBJ databases">
        <title>Genemic of Streptomyces polyaspartic.</title>
        <authorList>
            <person name="Liu W."/>
        </authorList>
    </citation>
    <scope>NUCLEOTIDE SEQUENCE [LARGE SCALE GENOMIC DNA]</scope>
    <source>
        <strain evidence="1 2">TRM66268-LWL</strain>
    </source>
</reference>
<accession>A0ABR7SL42</accession>
<gene>
    <name evidence="1" type="ORF">H9Y04_24595</name>
</gene>
<evidence type="ECO:0000313" key="2">
    <source>
        <dbReference type="Proteomes" id="UP000642284"/>
    </source>
</evidence>
<keyword evidence="2" id="KW-1185">Reference proteome</keyword>
<dbReference type="RefSeq" id="WP_187816195.1">
    <property type="nucleotide sequence ID" value="NZ_JACTVJ010000012.1"/>
</dbReference>
<dbReference type="Proteomes" id="UP000642284">
    <property type="component" value="Unassembled WGS sequence"/>
</dbReference>
<proteinExistence type="predicted"/>